<dbReference type="GO" id="GO:0004497">
    <property type="term" value="F:monooxygenase activity"/>
    <property type="evidence" value="ECO:0007669"/>
    <property type="project" value="UniProtKB-KW"/>
</dbReference>
<dbReference type="InterPro" id="IPR050493">
    <property type="entry name" value="FAD-dep_Monooxygenase_BioMet"/>
</dbReference>
<dbReference type="AlphaFoldDB" id="U6KN08"/>
<keyword evidence="1" id="KW-0560">Oxidoreductase</keyword>
<reference evidence="4" key="2">
    <citation type="submission" date="2013-10" db="EMBL/GenBank/DDBJ databases">
        <authorList>
            <person name="Aslett M."/>
        </authorList>
    </citation>
    <scope>NUCLEOTIDE SEQUENCE [LARGE SCALE GENOMIC DNA]</scope>
    <source>
        <strain evidence="4">Houghton</strain>
    </source>
</reference>
<keyword evidence="3" id="KW-0472">Membrane</keyword>
<sequence length="447" mass="47740">MTNLRTSRPPSAFPETFQMQDARSATVPVVVLGATIGGLAAAVAIRSRTGRAVCVLDVQGEEVKQGGKTESDTVCALSVRCMDALRAINSGLYRSVMSNTEVSNSFPAATCSMTMDGPMHISCSTLRQILAAHLATGHGGSSFFWRSCSVQHVSVVGKQEKADGESGGLVSLSFENGVVIEAGLVVVATDSVSVSDLLDNHPLQAHRNSFSTDCGGQQGEWRLSCGSRRPSDLEVALLTEAERRAMSVVASATPSTITGGESPATDVSPLMEGKNETLCEETLSSRSAMSVSSFSNGSRKGSVLFLNCLKLREADASWTFMDGRIVLTAAAAHPWASSLADGLELDLEDAAQLGCSLFDWKFQLRESSDRFEAIRQRRLATVITSPRVARSWISDFPEIPCGTSTVTSHADYSSLDEEQTFLPTRDAYAELLPVGGIAYEVQEAKVY</sequence>
<organism evidence="4 5">
    <name type="scientific">Eimeria tenella</name>
    <name type="common">Coccidian parasite</name>
    <dbReference type="NCBI Taxonomy" id="5802"/>
    <lineage>
        <taxon>Eukaryota</taxon>
        <taxon>Sar</taxon>
        <taxon>Alveolata</taxon>
        <taxon>Apicomplexa</taxon>
        <taxon>Conoidasida</taxon>
        <taxon>Coccidia</taxon>
        <taxon>Eucoccidiorida</taxon>
        <taxon>Eimeriorina</taxon>
        <taxon>Eimeriidae</taxon>
        <taxon>Eimeria</taxon>
    </lineage>
</organism>
<evidence type="ECO:0000256" key="3">
    <source>
        <dbReference type="SAM" id="Phobius"/>
    </source>
</evidence>
<dbReference type="PANTHER" id="PTHR13789:SF309">
    <property type="entry name" value="PUTATIVE (AFU_ORTHOLOGUE AFUA_6G14510)-RELATED"/>
    <property type="match status" value="1"/>
</dbReference>
<gene>
    <name evidence="4" type="ORF">ETH_00015945</name>
</gene>
<keyword evidence="3" id="KW-0812">Transmembrane</keyword>
<keyword evidence="2" id="KW-0503">Monooxygenase</keyword>
<dbReference type="RefSeq" id="XP_013230131.1">
    <property type="nucleotide sequence ID" value="XM_013374677.1"/>
</dbReference>
<dbReference type="EMBL" id="HG674344">
    <property type="protein sequence ID" value="CDJ39376.1"/>
    <property type="molecule type" value="Genomic_DNA"/>
</dbReference>
<evidence type="ECO:0000313" key="4">
    <source>
        <dbReference type="EMBL" id="CDJ39376.1"/>
    </source>
</evidence>
<dbReference type="Gene3D" id="3.50.50.60">
    <property type="entry name" value="FAD/NAD(P)-binding domain"/>
    <property type="match status" value="2"/>
</dbReference>
<dbReference type="PANTHER" id="PTHR13789">
    <property type="entry name" value="MONOOXYGENASE"/>
    <property type="match status" value="1"/>
</dbReference>
<dbReference type="SUPFAM" id="SSF51905">
    <property type="entry name" value="FAD/NAD(P)-binding domain"/>
    <property type="match status" value="1"/>
</dbReference>
<protein>
    <submittedName>
        <fullName evidence="4">Uncharacterized protein</fullName>
    </submittedName>
</protein>
<keyword evidence="3" id="KW-1133">Transmembrane helix</keyword>
<accession>U6KN08</accession>
<evidence type="ECO:0000256" key="1">
    <source>
        <dbReference type="ARBA" id="ARBA00023002"/>
    </source>
</evidence>
<evidence type="ECO:0000313" key="5">
    <source>
        <dbReference type="Proteomes" id="UP000030747"/>
    </source>
</evidence>
<evidence type="ECO:0000256" key="2">
    <source>
        <dbReference type="ARBA" id="ARBA00023033"/>
    </source>
</evidence>
<dbReference type="VEuPathDB" id="ToxoDB:ETH_00015945"/>
<proteinExistence type="predicted"/>
<dbReference type="InterPro" id="IPR036188">
    <property type="entry name" value="FAD/NAD-bd_sf"/>
</dbReference>
<dbReference type="VEuPathDB" id="ToxoDB:ETH2_0643000"/>
<dbReference type="Proteomes" id="UP000030747">
    <property type="component" value="Unassembled WGS sequence"/>
</dbReference>
<dbReference type="OrthoDB" id="346011at2759"/>
<dbReference type="GeneID" id="25252343"/>
<keyword evidence="5" id="KW-1185">Reference proteome</keyword>
<feature type="transmembrane region" description="Helical" evidence="3">
    <location>
        <begin position="25"/>
        <end position="45"/>
    </location>
</feature>
<name>U6KN08_EIMTE</name>
<reference evidence="4" key="1">
    <citation type="submission" date="2013-10" db="EMBL/GenBank/DDBJ databases">
        <title>Genomic analysis of the causative agents of coccidiosis in chickens.</title>
        <authorList>
            <person name="Reid A.J."/>
            <person name="Blake D."/>
            <person name="Billington K."/>
            <person name="Browne H."/>
            <person name="Dunn M."/>
            <person name="Hung S."/>
            <person name="Kawahara F."/>
            <person name="Miranda-Saavedra D."/>
            <person name="Mourier T."/>
            <person name="Nagra H."/>
            <person name="Otto T.D."/>
            <person name="Rawlings N."/>
            <person name="Sanchez A."/>
            <person name="Sanders M."/>
            <person name="Subramaniam C."/>
            <person name="Tay Y."/>
            <person name="Dear P."/>
            <person name="Doerig C."/>
            <person name="Gruber A."/>
            <person name="Parkinson J."/>
            <person name="Shirley M."/>
            <person name="Wan K.L."/>
            <person name="Berriman M."/>
            <person name="Tomley F."/>
            <person name="Pain A."/>
        </authorList>
    </citation>
    <scope>NUCLEOTIDE SEQUENCE [LARGE SCALE GENOMIC DNA]</scope>
    <source>
        <strain evidence="4">Houghton</strain>
    </source>
</reference>